<proteinExistence type="predicted"/>
<accession>A0A162C900</accession>
<evidence type="ECO:0000313" key="1">
    <source>
        <dbReference type="EMBL" id="KZS02301.1"/>
    </source>
</evidence>
<name>A0A162C900_9CRUS</name>
<feature type="non-terminal residue" evidence="1">
    <location>
        <position position="1"/>
    </location>
</feature>
<dbReference type="Proteomes" id="UP000076858">
    <property type="component" value="Unassembled WGS sequence"/>
</dbReference>
<dbReference type="AlphaFoldDB" id="A0A162C900"/>
<reference evidence="1 2" key="1">
    <citation type="submission" date="2016-03" db="EMBL/GenBank/DDBJ databases">
        <title>EvidentialGene: Evidence-directed Construction of Genes on Genomes.</title>
        <authorList>
            <person name="Gilbert D.G."/>
            <person name="Choi J.-H."/>
            <person name="Mockaitis K."/>
            <person name="Colbourne J."/>
            <person name="Pfrender M."/>
        </authorList>
    </citation>
    <scope>NUCLEOTIDE SEQUENCE [LARGE SCALE GENOMIC DNA]</scope>
    <source>
        <strain evidence="1 2">Xinb3</strain>
        <tissue evidence="1">Complete organism</tissue>
    </source>
</reference>
<dbReference type="STRING" id="35525.A0A162C900"/>
<evidence type="ECO:0000313" key="2">
    <source>
        <dbReference type="Proteomes" id="UP000076858"/>
    </source>
</evidence>
<sequence length="74" mass="8386">AVAIGGRQTFTAPAAILNDVAGEDFDPFAEHRISTIADREDEYRAMRWKLIISPERVDSFAEVEHIIQFNLILK</sequence>
<protein>
    <submittedName>
        <fullName evidence="1">Splicing factor 3B subunit</fullName>
    </submittedName>
</protein>
<gene>
    <name evidence="1" type="ORF">APZ42_000712</name>
</gene>
<dbReference type="OrthoDB" id="6380094at2759"/>
<keyword evidence="2" id="KW-1185">Reference proteome</keyword>
<organism evidence="1 2">
    <name type="scientific">Daphnia magna</name>
    <dbReference type="NCBI Taxonomy" id="35525"/>
    <lineage>
        <taxon>Eukaryota</taxon>
        <taxon>Metazoa</taxon>
        <taxon>Ecdysozoa</taxon>
        <taxon>Arthropoda</taxon>
        <taxon>Crustacea</taxon>
        <taxon>Branchiopoda</taxon>
        <taxon>Diplostraca</taxon>
        <taxon>Cladocera</taxon>
        <taxon>Anomopoda</taxon>
        <taxon>Daphniidae</taxon>
        <taxon>Daphnia</taxon>
    </lineage>
</organism>
<comment type="caution">
    <text evidence="1">The sequence shown here is derived from an EMBL/GenBank/DDBJ whole genome shotgun (WGS) entry which is preliminary data.</text>
</comment>
<dbReference type="EMBL" id="LRGB01004728">
    <property type="protein sequence ID" value="KZS02301.1"/>
    <property type="molecule type" value="Genomic_DNA"/>
</dbReference>